<dbReference type="Proteomes" id="UP000605568">
    <property type="component" value="Unassembled WGS sequence"/>
</dbReference>
<organism evidence="3 4">
    <name type="scientific">Lentzea cavernae</name>
    <dbReference type="NCBI Taxonomy" id="2020703"/>
    <lineage>
        <taxon>Bacteria</taxon>
        <taxon>Bacillati</taxon>
        <taxon>Actinomycetota</taxon>
        <taxon>Actinomycetes</taxon>
        <taxon>Pseudonocardiales</taxon>
        <taxon>Pseudonocardiaceae</taxon>
        <taxon>Lentzea</taxon>
    </lineage>
</organism>
<feature type="region of interest" description="Disordered" evidence="1">
    <location>
        <begin position="1"/>
        <end position="21"/>
    </location>
</feature>
<evidence type="ECO:0000256" key="1">
    <source>
        <dbReference type="SAM" id="MobiDB-lite"/>
    </source>
</evidence>
<dbReference type="RefSeq" id="WP_229905174.1">
    <property type="nucleotide sequence ID" value="NZ_BNAR01000010.1"/>
</dbReference>
<comment type="caution">
    <text evidence="3">The sequence shown here is derived from an EMBL/GenBank/DDBJ whole genome shotgun (WGS) entry which is preliminary data.</text>
</comment>
<reference evidence="4" key="1">
    <citation type="journal article" date="2019" name="Int. J. Syst. Evol. Microbiol.">
        <title>The Global Catalogue of Microorganisms (GCM) 10K type strain sequencing project: providing services to taxonomists for standard genome sequencing and annotation.</title>
        <authorList>
            <consortium name="The Broad Institute Genomics Platform"/>
            <consortium name="The Broad Institute Genome Sequencing Center for Infectious Disease"/>
            <person name="Wu L."/>
            <person name="Ma J."/>
        </authorList>
    </citation>
    <scope>NUCLEOTIDE SEQUENCE [LARGE SCALE GENOMIC DNA]</scope>
    <source>
        <strain evidence="4">CGMCC 4.7367</strain>
    </source>
</reference>
<dbReference type="Gene3D" id="3.90.1150.200">
    <property type="match status" value="1"/>
</dbReference>
<evidence type="ECO:0000313" key="3">
    <source>
        <dbReference type="EMBL" id="GHH50366.1"/>
    </source>
</evidence>
<feature type="domain" description="YdhG-like" evidence="2">
    <location>
        <begin position="37"/>
        <end position="132"/>
    </location>
</feature>
<dbReference type="EMBL" id="BNAR01000010">
    <property type="protein sequence ID" value="GHH50366.1"/>
    <property type="molecule type" value="Genomic_DNA"/>
</dbReference>
<protein>
    <recommendedName>
        <fullName evidence="2">YdhG-like domain-containing protein</fullName>
    </recommendedName>
</protein>
<evidence type="ECO:0000313" key="4">
    <source>
        <dbReference type="Proteomes" id="UP000605568"/>
    </source>
</evidence>
<gene>
    <name evidence="3" type="ORF">GCM10017774_59090</name>
</gene>
<accession>A0ABQ3MVJ0</accession>
<feature type="region of interest" description="Disordered" evidence="1">
    <location>
        <begin position="162"/>
        <end position="186"/>
    </location>
</feature>
<evidence type="ECO:0000259" key="2">
    <source>
        <dbReference type="Pfam" id="PF08818"/>
    </source>
</evidence>
<proteinExistence type="predicted"/>
<sequence>MNLVVRSDAMSRNGEGQRHRDMDTRVDDYIAGLPEWQQDICREVRRLVHEADPDVEETIKFTNRPYFVLDGNVCALLGTKDHVNVMLYDKAAVPDPHNIITSGHGNKTARMISVYRDQPLHAPALVEMFRQIIANNRSRRSFELVGSLLTHGGRDLHRRCVQPQPGTGRLGRRAALRRAREGHVRR</sequence>
<keyword evidence="4" id="KW-1185">Reference proteome</keyword>
<dbReference type="Pfam" id="PF08818">
    <property type="entry name" value="DUF1801"/>
    <property type="match status" value="1"/>
</dbReference>
<dbReference type="InterPro" id="IPR014922">
    <property type="entry name" value="YdhG-like"/>
</dbReference>
<name>A0ABQ3MVJ0_9PSEU</name>
<dbReference type="SUPFAM" id="SSF159888">
    <property type="entry name" value="YdhG-like"/>
    <property type="match status" value="1"/>
</dbReference>